<organism evidence="1 2">
    <name type="scientific">Phytophthora cactorum</name>
    <dbReference type="NCBI Taxonomy" id="29920"/>
    <lineage>
        <taxon>Eukaryota</taxon>
        <taxon>Sar</taxon>
        <taxon>Stramenopiles</taxon>
        <taxon>Oomycota</taxon>
        <taxon>Peronosporomycetes</taxon>
        <taxon>Peronosporales</taxon>
        <taxon>Peronosporaceae</taxon>
        <taxon>Phytophthora</taxon>
    </lineage>
</organism>
<sequence>MQALAHDDIIISSWQKFRAFLEGANFTEAAEEITEGKIESLETAMKQNSSCGRDLKSLIDRDVLIVTNNGMQQIISESSLATAYKTREVLRKTFGAILNDLIKSGKSDNGTSYDENKKENRVVDLAFTAAAATLLDPTRITLFFSEYIQTICGPKQFMGEIDRGT</sequence>
<proteinExistence type="predicted"/>
<protein>
    <submittedName>
        <fullName evidence="1">Uncharacterized protein</fullName>
    </submittedName>
</protein>
<dbReference type="OrthoDB" id="10442265at2759"/>
<evidence type="ECO:0000313" key="2">
    <source>
        <dbReference type="Proteomes" id="UP000688947"/>
    </source>
</evidence>
<dbReference type="Proteomes" id="UP000688947">
    <property type="component" value="Unassembled WGS sequence"/>
</dbReference>
<dbReference type="EMBL" id="JAENGZ010000553">
    <property type="protein sequence ID" value="KAG6957306.1"/>
    <property type="molecule type" value="Genomic_DNA"/>
</dbReference>
<accession>A0A8T1U9H8</accession>
<dbReference type="AlphaFoldDB" id="A0A8T1U9H8"/>
<name>A0A8T1U9H8_9STRA</name>
<evidence type="ECO:0000313" key="1">
    <source>
        <dbReference type="EMBL" id="KAG6957306.1"/>
    </source>
</evidence>
<reference evidence="1" key="1">
    <citation type="submission" date="2021-01" db="EMBL/GenBank/DDBJ databases">
        <title>Phytophthora aleatoria, a newly-described species from Pinus radiata is distinct from Phytophthora cactorum isolates based on comparative genomics.</title>
        <authorList>
            <person name="Mcdougal R."/>
            <person name="Panda P."/>
            <person name="Williams N."/>
            <person name="Studholme D.J."/>
        </authorList>
    </citation>
    <scope>NUCLEOTIDE SEQUENCE</scope>
    <source>
        <strain evidence="1">NZFS 3830</strain>
    </source>
</reference>
<comment type="caution">
    <text evidence="1">The sequence shown here is derived from an EMBL/GenBank/DDBJ whole genome shotgun (WGS) entry which is preliminary data.</text>
</comment>
<gene>
    <name evidence="1" type="ORF">JG687_00010068</name>
</gene>